<comment type="caution">
    <text evidence="3">The sequence shown here is derived from an EMBL/GenBank/DDBJ whole genome shotgun (WGS) entry which is preliminary data.</text>
</comment>
<gene>
    <name evidence="4" type="ORF">E5676_scaffold344G00390</name>
    <name evidence="3" type="ORF">E6C27_scaffold62G00190</name>
</gene>
<dbReference type="Proteomes" id="UP000321947">
    <property type="component" value="Unassembled WGS sequence"/>
</dbReference>
<feature type="domain" description="Retrovirus-related Pol polyprotein from transposon TNT 1-94-like beta-barrel" evidence="2">
    <location>
        <begin position="52"/>
        <end position="100"/>
    </location>
</feature>
<feature type="region of interest" description="Disordered" evidence="1">
    <location>
        <begin position="1"/>
        <end position="30"/>
    </location>
</feature>
<dbReference type="AlphaFoldDB" id="A0A5A7VFG5"/>
<evidence type="ECO:0000313" key="3">
    <source>
        <dbReference type="EMBL" id="KAA0065950.1"/>
    </source>
</evidence>
<dbReference type="InterPro" id="IPR054722">
    <property type="entry name" value="PolX-like_BBD"/>
</dbReference>
<evidence type="ECO:0000313" key="4">
    <source>
        <dbReference type="EMBL" id="TYK30278.1"/>
    </source>
</evidence>
<dbReference type="OrthoDB" id="1731675at2759"/>
<dbReference type="EMBL" id="SSTE01000977">
    <property type="protein sequence ID" value="KAA0065950.1"/>
    <property type="molecule type" value="Genomic_DNA"/>
</dbReference>
<feature type="compositionally biased region" description="Polar residues" evidence="1">
    <location>
        <begin position="21"/>
        <end position="30"/>
    </location>
</feature>
<reference evidence="5 6" key="1">
    <citation type="submission" date="2019-08" db="EMBL/GenBank/DDBJ databases">
        <title>Draft genome sequences of two oriental melons (Cucumis melo L. var makuwa).</title>
        <authorList>
            <person name="Kwon S.-Y."/>
        </authorList>
    </citation>
    <scope>NUCLEOTIDE SEQUENCE [LARGE SCALE GENOMIC DNA]</scope>
    <source>
        <strain evidence="6">cv. Chang Bougi</strain>
        <strain evidence="5">cv. SW 3</strain>
        <tissue evidence="3">Leaf</tissue>
    </source>
</reference>
<protein>
    <submittedName>
        <fullName evidence="3">Ty1-copia retrotransposon protein</fullName>
    </submittedName>
</protein>
<evidence type="ECO:0000313" key="5">
    <source>
        <dbReference type="Proteomes" id="UP000321393"/>
    </source>
</evidence>
<sequence>MCGKEGHKSYQYNQRKGRPSQKPTPQANLAEQDNEIIAAIVEANLIENKTDWILDTRASRHFCTNRELLYDYEDTDDGECVFMRNSATAGVIGKGKVRVARLPTQYAYHFGDKTEWGAGNIITQDGIHSFPLLG</sequence>
<organism evidence="3 5">
    <name type="scientific">Cucumis melo var. makuwa</name>
    <name type="common">Oriental melon</name>
    <dbReference type="NCBI Taxonomy" id="1194695"/>
    <lineage>
        <taxon>Eukaryota</taxon>
        <taxon>Viridiplantae</taxon>
        <taxon>Streptophyta</taxon>
        <taxon>Embryophyta</taxon>
        <taxon>Tracheophyta</taxon>
        <taxon>Spermatophyta</taxon>
        <taxon>Magnoliopsida</taxon>
        <taxon>eudicotyledons</taxon>
        <taxon>Gunneridae</taxon>
        <taxon>Pentapetalae</taxon>
        <taxon>rosids</taxon>
        <taxon>fabids</taxon>
        <taxon>Cucurbitales</taxon>
        <taxon>Cucurbitaceae</taxon>
        <taxon>Benincaseae</taxon>
        <taxon>Cucumis</taxon>
    </lineage>
</organism>
<dbReference type="Proteomes" id="UP000321393">
    <property type="component" value="Unassembled WGS sequence"/>
</dbReference>
<evidence type="ECO:0000259" key="2">
    <source>
        <dbReference type="Pfam" id="PF22936"/>
    </source>
</evidence>
<dbReference type="Pfam" id="PF22936">
    <property type="entry name" value="Pol_BBD"/>
    <property type="match status" value="1"/>
</dbReference>
<accession>A0A5A7VFG5</accession>
<dbReference type="PANTHER" id="PTHR47592:SF30">
    <property type="entry name" value="CCHC-TYPE DOMAIN-CONTAINING PROTEIN"/>
    <property type="match status" value="1"/>
</dbReference>
<evidence type="ECO:0000256" key="1">
    <source>
        <dbReference type="SAM" id="MobiDB-lite"/>
    </source>
</evidence>
<dbReference type="EMBL" id="SSTD01000679">
    <property type="protein sequence ID" value="TYK30278.1"/>
    <property type="molecule type" value="Genomic_DNA"/>
</dbReference>
<proteinExistence type="predicted"/>
<dbReference type="PANTHER" id="PTHR47592">
    <property type="entry name" value="PBF68 PROTEIN"/>
    <property type="match status" value="1"/>
</dbReference>
<name>A0A5A7VFG5_CUCMM</name>
<evidence type="ECO:0000313" key="6">
    <source>
        <dbReference type="Proteomes" id="UP000321947"/>
    </source>
</evidence>